<dbReference type="InterPro" id="IPR013221">
    <property type="entry name" value="Mur_ligase_cen"/>
</dbReference>
<feature type="domain" description="Mur ligase central" evidence="13">
    <location>
        <begin position="108"/>
        <end position="269"/>
    </location>
</feature>
<dbReference type="HAMAP" id="MF_00639">
    <property type="entry name" value="MurD"/>
    <property type="match status" value="1"/>
</dbReference>
<dbReference type="InterPro" id="IPR018109">
    <property type="entry name" value="Folylpolyglutamate_synth_CS"/>
</dbReference>
<gene>
    <name evidence="12 14" type="primary">murD</name>
    <name evidence="14" type="ORF">LKD36_00045</name>
</gene>
<keyword evidence="8 12" id="KW-0133">Cell shape</keyword>
<keyword evidence="10 12" id="KW-0131">Cell cycle</keyword>
<keyword evidence="4 12" id="KW-0436">Ligase</keyword>
<dbReference type="SUPFAM" id="SSF53244">
    <property type="entry name" value="MurD-like peptide ligases, peptide-binding domain"/>
    <property type="match status" value="1"/>
</dbReference>
<dbReference type="SUPFAM" id="SSF53623">
    <property type="entry name" value="MurD-like peptide ligases, catalytic domain"/>
    <property type="match status" value="1"/>
</dbReference>
<evidence type="ECO:0000256" key="4">
    <source>
        <dbReference type="ARBA" id="ARBA00022598"/>
    </source>
</evidence>
<comment type="subcellular location">
    <subcellularLocation>
        <location evidence="1 12">Cytoplasm</location>
    </subcellularLocation>
</comment>
<evidence type="ECO:0000256" key="6">
    <source>
        <dbReference type="ARBA" id="ARBA00022741"/>
    </source>
</evidence>
<dbReference type="PANTHER" id="PTHR43692:SF1">
    <property type="entry name" value="UDP-N-ACETYLMURAMOYLALANINE--D-GLUTAMATE LIGASE"/>
    <property type="match status" value="1"/>
</dbReference>
<comment type="pathway">
    <text evidence="2 12">Cell wall biogenesis; peptidoglycan biosynthesis.</text>
</comment>
<evidence type="ECO:0000256" key="9">
    <source>
        <dbReference type="ARBA" id="ARBA00022984"/>
    </source>
</evidence>
<dbReference type="Gene3D" id="3.90.190.20">
    <property type="entry name" value="Mur ligase, C-terminal domain"/>
    <property type="match status" value="1"/>
</dbReference>
<feature type="binding site" evidence="12">
    <location>
        <begin position="110"/>
        <end position="116"/>
    </location>
    <ligand>
        <name>ATP</name>
        <dbReference type="ChEBI" id="CHEBI:30616"/>
    </ligand>
</feature>
<dbReference type="EC" id="6.3.2.9" evidence="12"/>
<evidence type="ECO:0000313" key="15">
    <source>
        <dbReference type="Proteomes" id="UP001198220"/>
    </source>
</evidence>
<evidence type="ECO:0000256" key="8">
    <source>
        <dbReference type="ARBA" id="ARBA00022960"/>
    </source>
</evidence>
<evidence type="ECO:0000256" key="3">
    <source>
        <dbReference type="ARBA" id="ARBA00022490"/>
    </source>
</evidence>
<dbReference type="NCBIfam" id="TIGR01087">
    <property type="entry name" value="murD"/>
    <property type="match status" value="1"/>
</dbReference>
<dbReference type="RefSeq" id="WP_308458192.1">
    <property type="nucleotide sequence ID" value="NZ_JAJEPS010000001.1"/>
</dbReference>
<keyword evidence="15" id="KW-1185">Reference proteome</keyword>
<dbReference type="GO" id="GO:0008764">
    <property type="term" value="F:UDP-N-acetylmuramoylalanine-D-glutamate ligase activity"/>
    <property type="evidence" value="ECO:0007669"/>
    <property type="project" value="UniProtKB-UniRule"/>
</dbReference>
<evidence type="ECO:0000256" key="7">
    <source>
        <dbReference type="ARBA" id="ARBA00022840"/>
    </source>
</evidence>
<keyword evidence="7 12" id="KW-0067">ATP-binding</keyword>
<comment type="catalytic activity">
    <reaction evidence="12">
        <text>UDP-N-acetyl-alpha-D-muramoyl-L-alanine + D-glutamate + ATP = UDP-N-acetyl-alpha-D-muramoyl-L-alanyl-D-glutamate + ADP + phosphate + H(+)</text>
        <dbReference type="Rhea" id="RHEA:16429"/>
        <dbReference type="ChEBI" id="CHEBI:15378"/>
        <dbReference type="ChEBI" id="CHEBI:29986"/>
        <dbReference type="ChEBI" id="CHEBI:30616"/>
        <dbReference type="ChEBI" id="CHEBI:43474"/>
        <dbReference type="ChEBI" id="CHEBI:83898"/>
        <dbReference type="ChEBI" id="CHEBI:83900"/>
        <dbReference type="ChEBI" id="CHEBI:456216"/>
        <dbReference type="EC" id="6.3.2.9"/>
    </reaction>
</comment>
<comment type="similarity">
    <text evidence="12">Belongs to the MurCDEF family.</text>
</comment>
<dbReference type="AlphaFoldDB" id="A0AAE3DAP0"/>
<comment type="caution">
    <text evidence="14">The sequence shown here is derived from an EMBL/GenBank/DDBJ whole genome shotgun (WGS) entry which is preliminary data.</text>
</comment>
<comment type="function">
    <text evidence="12">Cell wall formation. Catalyzes the addition of glutamate to the nucleotide precursor UDP-N-acetylmuramoyl-L-alanine (UMA).</text>
</comment>
<sequence length="443" mass="49513">MLNILKEQIKDKNVLILGYGREGHSTLHRVLEVGGFSSVTVADKNQVQLPAPAKALCGEHYMDTLDDYDLVFKSPGVVLSKDPEQYNCRFTSQMEVFFEAYRDRIIGITGTKGKSTTTTLLYHILKKSGLDTVLSGNIGIPAFDILEEIHPDTQLVCELSCHQLEYIHVSPHIGVLLNIHEEHLDHYGTMEKYIHAKQQIYLHQLPQDLLFCGMDVTPADGTCRSRIFTVSDQNFDADVLLGGTKIHFDGHSYQIPSDRIPLLGHHNHIDIAFVYAICRTLGLNDTQIENGLISYEPLPHRLRLVGEKNSIRFYDDSISTICDTTIQALKSVSSVGSVLIGGMDRGIDYQDLISYLSIDPVPHIILMAATGKRIYEEIHASYPDFHQPERLHLVDTLEEAVAFAKEVTPAGYACVLSPAAASYGIFKNFEERGDVFTKLALEK</sequence>
<dbReference type="InterPro" id="IPR036565">
    <property type="entry name" value="Mur-like_cat_sf"/>
</dbReference>
<evidence type="ECO:0000313" key="14">
    <source>
        <dbReference type="EMBL" id="MCC2124564.1"/>
    </source>
</evidence>
<dbReference type="InterPro" id="IPR036615">
    <property type="entry name" value="Mur_ligase_C_dom_sf"/>
</dbReference>
<evidence type="ECO:0000256" key="5">
    <source>
        <dbReference type="ARBA" id="ARBA00022618"/>
    </source>
</evidence>
<dbReference type="GO" id="GO:0008360">
    <property type="term" value="P:regulation of cell shape"/>
    <property type="evidence" value="ECO:0007669"/>
    <property type="project" value="UniProtKB-KW"/>
</dbReference>
<evidence type="ECO:0000256" key="11">
    <source>
        <dbReference type="ARBA" id="ARBA00023316"/>
    </source>
</evidence>
<accession>A0AAE3DAP0</accession>
<organism evidence="14 15">
    <name type="scientific">Hominiventricola filiformis</name>
    <dbReference type="NCBI Taxonomy" id="2885352"/>
    <lineage>
        <taxon>Bacteria</taxon>
        <taxon>Bacillati</taxon>
        <taxon>Bacillota</taxon>
        <taxon>Clostridia</taxon>
        <taxon>Lachnospirales</taxon>
        <taxon>Lachnospiraceae</taxon>
        <taxon>Hominiventricola</taxon>
    </lineage>
</organism>
<keyword evidence="5 12" id="KW-0132">Cell division</keyword>
<evidence type="ECO:0000256" key="10">
    <source>
        <dbReference type="ARBA" id="ARBA00023306"/>
    </source>
</evidence>
<dbReference type="GO" id="GO:0051301">
    <property type="term" value="P:cell division"/>
    <property type="evidence" value="ECO:0007669"/>
    <property type="project" value="UniProtKB-KW"/>
</dbReference>
<dbReference type="GO" id="GO:0005524">
    <property type="term" value="F:ATP binding"/>
    <property type="evidence" value="ECO:0007669"/>
    <property type="project" value="UniProtKB-UniRule"/>
</dbReference>
<dbReference type="PROSITE" id="PS01011">
    <property type="entry name" value="FOLYLPOLYGLU_SYNT_1"/>
    <property type="match status" value="1"/>
</dbReference>
<dbReference type="InterPro" id="IPR005762">
    <property type="entry name" value="MurD"/>
</dbReference>
<name>A0AAE3DAP0_9FIRM</name>
<dbReference type="GO" id="GO:0071555">
    <property type="term" value="P:cell wall organization"/>
    <property type="evidence" value="ECO:0007669"/>
    <property type="project" value="UniProtKB-KW"/>
</dbReference>
<dbReference type="GO" id="GO:0004326">
    <property type="term" value="F:tetrahydrofolylpolyglutamate synthase activity"/>
    <property type="evidence" value="ECO:0007669"/>
    <property type="project" value="InterPro"/>
</dbReference>
<keyword evidence="3 12" id="KW-0963">Cytoplasm</keyword>
<keyword evidence="6 12" id="KW-0547">Nucleotide-binding</keyword>
<keyword evidence="11 12" id="KW-0961">Cell wall biogenesis/degradation</keyword>
<dbReference type="GO" id="GO:0009252">
    <property type="term" value="P:peptidoglycan biosynthetic process"/>
    <property type="evidence" value="ECO:0007669"/>
    <property type="project" value="UniProtKB-UniRule"/>
</dbReference>
<evidence type="ECO:0000259" key="13">
    <source>
        <dbReference type="Pfam" id="PF08245"/>
    </source>
</evidence>
<evidence type="ECO:0000256" key="2">
    <source>
        <dbReference type="ARBA" id="ARBA00004752"/>
    </source>
</evidence>
<dbReference type="GO" id="GO:0005737">
    <property type="term" value="C:cytoplasm"/>
    <property type="evidence" value="ECO:0007669"/>
    <property type="project" value="UniProtKB-SubCell"/>
</dbReference>
<keyword evidence="9 12" id="KW-0573">Peptidoglycan synthesis</keyword>
<dbReference type="Pfam" id="PF08245">
    <property type="entry name" value="Mur_ligase_M"/>
    <property type="match status" value="1"/>
</dbReference>
<evidence type="ECO:0000256" key="12">
    <source>
        <dbReference type="HAMAP-Rule" id="MF_00639"/>
    </source>
</evidence>
<dbReference type="SUPFAM" id="SSF51984">
    <property type="entry name" value="MurCD N-terminal domain"/>
    <property type="match status" value="1"/>
</dbReference>
<proteinExistence type="inferred from homology"/>
<dbReference type="Gene3D" id="3.40.1190.10">
    <property type="entry name" value="Mur-like, catalytic domain"/>
    <property type="match status" value="1"/>
</dbReference>
<reference evidence="14 15" key="1">
    <citation type="submission" date="2021-10" db="EMBL/GenBank/DDBJ databases">
        <title>Anaerobic single-cell dispensing facilitates the cultivation of human gut bacteria.</title>
        <authorList>
            <person name="Afrizal A."/>
        </authorList>
    </citation>
    <scope>NUCLEOTIDE SEQUENCE [LARGE SCALE GENOMIC DNA]</scope>
    <source>
        <strain evidence="14 15">CLA-AA-H276</strain>
    </source>
</reference>
<protein>
    <recommendedName>
        <fullName evidence="12">UDP-N-acetylmuramoylalanine--D-glutamate ligase</fullName>
        <ecNumber evidence="12">6.3.2.9</ecNumber>
    </recommendedName>
    <alternativeName>
        <fullName evidence="12">D-glutamic acid-adding enzyme</fullName>
    </alternativeName>
    <alternativeName>
        <fullName evidence="12">UDP-N-acetylmuramoyl-L-alanyl-D-glutamate synthetase</fullName>
    </alternativeName>
</protein>
<dbReference type="Gene3D" id="3.40.50.720">
    <property type="entry name" value="NAD(P)-binding Rossmann-like Domain"/>
    <property type="match status" value="1"/>
</dbReference>
<dbReference type="Proteomes" id="UP001198220">
    <property type="component" value="Unassembled WGS sequence"/>
</dbReference>
<evidence type="ECO:0000256" key="1">
    <source>
        <dbReference type="ARBA" id="ARBA00004496"/>
    </source>
</evidence>
<dbReference type="EMBL" id="JAJEPS010000001">
    <property type="protein sequence ID" value="MCC2124564.1"/>
    <property type="molecule type" value="Genomic_DNA"/>
</dbReference>
<dbReference type="PANTHER" id="PTHR43692">
    <property type="entry name" value="UDP-N-ACETYLMURAMOYLALANINE--D-GLUTAMATE LIGASE"/>
    <property type="match status" value="1"/>
</dbReference>